<accession>A0A7N2LPW2</accession>
<evidence type="ECO:0000313" key="2">
    <source>
        <dbReference type="EnsemblPlants" id="QL05p034837:mrna"/>
    </source>
</evidence>
<feature type="region of interest" description="Disordered" evidence="1">
    <location>
        <begin position="157"/>
        <end position="180"/>
    </location>
</feature>
<dbReference type="PANTHER" id="PTHR36888">
    <property type="entry name" value="TETRATRICOPEPTIDE-LIKE HELICAL DOMAIN-CONTAINING PROTEIN-RELATED"/>
    <property type="match status" value="1"/>
</dbReference>
<dbReference type="Gramene" id="QL05p034837:mrna">
    <property type="protein sequence ID" value="QL05p034837:mrna"/>
    <property type="gene ID" value="QL05p034837"/>
</dbReference>
<evidence type="ECO:0008006" key="4">
    <source>
        <dbReference type="Google" id="ProtNLM"/>
    </source>
</evidence>
<keyword evidence="3" id="KW-1185">Reference proteome</keyword>
<reference evidence="2 3" key="1">
    <citation type="journal article" date="2016" name="G3 (Bethesda)">
        <title>First Draft Assembly and Annotation of the Genome of a California Endemic Oak Quercus lobata Nee (Fagaceae).</title>
        <authorList>
            <person name="Sork V.L."/>
            <person name="Fitz-Gibbon S.T."/>
            <person name="Puiu D."/>
            <person name="Crepeau M."/>
            <person name="Gugger P.F."/>
            <person name="Sherman R."/>
            <person name="Stevens K."/>
            <person name="Langley C.H."/>
            <person name="Pellegrini M."/>
            <person name="Salzberg S.L."/>
        </authorList>
    </citation>
    <scope>NUCLEOTIDE SEQUENCE [LARGE SCALE GENOMIC DNA]</scope>
    <source>
        <strain evidence="2 3">cv. SW786</strain>
    </source>
</reference>
<evidence type="ECO:0000256" key="1">
    <source>
        <dbReference type="SAM" id="MobiDB-lite"/>
    </source>
</evidence>
<reference evidence="2" key="2">
    <citation type="submission" date="2021-01" db="UniProtKB">
        <authorList>
            <consortium name="EnsemblPlants"/>
        </authorList>
    </citation>
    <scope>IDENTIFICATION</scope>
</reference>
<name>A0A7N2LPW2_QUELO</name>
<protein>
    <recommendedName>
        <fullName evidence="4">Protein FAR1-RELATED SEQUENCE</fullName>
    </recommendedName>
</protein>
<proteinExistence type="predicted"/>
<dbReference type="EMBL" id="LRBV02000005">
    <property type="status" value="NOT_ANNOTATED_CDS"/>
    <property type="molecule type" value="Genomic_DNA"/>
</dbReference>
<organism evidence="2 3">
    <name type="scientific">Quercus lobata</name>
    <name type="common">Valley oak</name>
    <dbReference type="NCBI Taxonomy" id="97700"/>
    <lineage>
        <taxon>Eukaryota</taxon>
        <taxon>Viridiplantae</taxon>
        <taxon>Streptophyta</taxon>
        <taxon>Embryophyta</taxon>
        <taxon>Tracheophyta</taxon>
        <taxon>Spermatophyta</taxon>
        <taxon>Magnoliopsida</taxon>
        <taxon>eudicotyledons</taxon>
        <taxon>Gunneridae</taxon>
        <taxon>Pentapetalae</taxon>
        <taxon>rosids</taxon>
        <taxon>fabids</taxon>
        <taxon>Fagales</taxon>
        <taxon>Fagaceae</taxon>
        <taxon>Quercus</taxon>
    </lineage>
</organism>
<evidence type="ECO:0000313" key="3">
    <source>
        <dbReference type="Proteomes" id="UP000594261"/>
    </source>
</evidence>
<dbReference type="PANTHER" id="PTHR36888:SF2">
    <property type="entry name" value="TETRATRICOPEPTIDE REPEAT (TPR)-LIKE SUPERFAMILY PROTEIN"/>
    <property type="match status" value="1"/>
</dbReference>
<dbReference type="EnsemblPlants" id="QL05p034837:mrna">
    <property type="protein sequence ID" value="QL05p034837:mrna"/>
    <property type="gene ID" value="QL05p034837"/>
</dbReference>
<feature type="region of interest" description="Disordered" evidence="1">
    <location>
        <begin position="116"/>
        <end position="136"/>
    </location>
</feature>
<dbReference type="Proteomes" id="UP000594261">
    <property type="component" value="Chromosome 5"/>
</dbReference>
<sequence>MAMALASQWPETHHRLCVWHMYQNAAKQLKEVFGRYNTFAVDFSSCVYNHDYEGPHDQNANVGSRYKVLLKLYSNLAARVALTDESFRISLDAHESTLNKVEANLKNLSTEESTVGSTRFKSKAQQANDKVQPTNYEGNKIKGIKLKGRQACVGKSHRRKGALEKATRKRKHQTKASSHIQQLTPEDSMENLNTPGFIDMLNLIQMYQEDSMTNLNTPGFTDMLNLIQVTPYLLISLFLIAPINAQSTVASQATQLTAWLALRSKTHVICFAFLPLLFSTGLKAESGSSIFTTEKFGFSIVTTTGFPLQESRSLFRFTCRKWLQSHETHIICSASASCTSASASYGGWDELKLVSDSERSGESDQFRNFLVSVGIDDRKHIFEASDWLFWVLLAWVLDLDRCFYACSRLFWVLKTDA</sequence>
<dbReference type="AlphaFoldDB" id="A0A7N2LPW2"/>
<dbReference type="InParanoid" id="A0A7N2LPW2"/>